<dbReference type="NCBIfam" id="TIGR01167">
    <property type="entry name" value="LPXTG_anchor"/>
    <property type="match status" value="1"/>
</dbReference>
<comment type="caution">
    <text evidence="4">The sequence shown here is derived from an EMBL/GenBank/DDBJ whole genome shotgun (WGS) entry which is preliminary data.</text>
</comment>
<evidence type="ECO:0000256" key="1">
    <source>
        <dbReference type="SAM" id="Phobius"/>
    </source>
</evidence>
<dbReference type="AlphaFoldDB" id="A0A6N7X2H9"/>
<dbReference type="Gene3D" id="2.60.40.10">
    <property type="entry name" value="Immunoglobulins"/>
    <property type="match status" value="1"/>
</dbReference>
<dbReference type="NCBIfam" id="NF033902">
    <property type="entry name" value="iso_D2_wall_anc"/>
    <property type="match status" value="1"/>
</dbReference>
<feature type="signal peptide" evidence="2">
    <location>
        <begin position="1"/>
        <end position="25"/>
    </location>
</feature>
<feature type="domain" description="SpaA-like prealbumin fold" evidence="3">
    <location>
        <begin position="329"/>
        <end position="431"/>
    </location>
</feature>
<gene>
    <name evidence="4" type="ORF">FYJ82_05295</name>
</gene>
<reference evidence="4 5" key="1">
    <citation type="submission" date="2019-08" db="EMBL/GenBank/DDBJ databases">
        <title>In-depth cultivation of the pig gut microbiome towards novel bacterial diversity and tailored functional studies.</title>
        <authorList>
            <person name="Wylensek D."/>
            <person name="Hitch T.C.A."/>
            <person name="Clavel T."/>
        </authorList>
    </citation>
    <scope>NUCLEOTIDE SEQUENCE [LARGE SCALE GENOMIC DNA]</scope>
    <source>
        <strain evidence="4 5">BL-178-WT-3A</strain>
    </source>
</reference>
<dbReference type="OrthoDB" id="2199792at2"/>
<keyword evidence="1" id="KW-1133">Transmembrane helix</keyword>
<keyword evidence="1" id="KW-0472">Membrane</keyword>
<evidence type="ECO:0000259" key="3">
    <source>
        <dbReference type="Pfam" id="PF17802"/>
    </source>
</evidence>
<dbReference type="Pfam" id="PF17802">
    <property type="entry name" value="SpaA"/>
    <property type="match status" value="1"/>
</dbReference>
<name>A0A6N7X2H9_STRAY</name>
<protein>
    <submittedName>
        <fullName evidence="4">SpaH/EbpB family LPXTG-anchored major pilin</fullName>
    </submittedName>
</protein>
<dbReference type="RefSeq" id="WP_154454943.1">
    <property type="nucleotide sequence ID" value="NZ_VUNP01000018.1"/>
</dbReference>
<keyword evidence="1" id="KW-0812">Transmembrane</keyword>
<dbReference type="InterPro" id="IPR041033">
    <property type="entry name" value="SpaA_PFL_dom_1"/>
</dbReference>
<evidence type="ECO:0000256" key="2">
    <source>
        <dbReference type="SAM" id="SignalP"/>
    </source>
</evidence>
<accession>A0A6N7X2H9</accession>
<keyword evidence="2" id="KW-0732">Signal</keyword>
<organism evidence="4 5">
    <name type="scientific">Streptococcus alactolyticus</name>
    <dbReference type="NCBI Taxonomy" id="29389"/>
    <lineage>
        <taxon>Bacteria</taxon>
        <taxon>Bacillati</taxon>
        <taxon>Bacillota</taxon>
        <taxon>Bacilli</taxon>
        <taxon>Lactobacillales</taxon>
        <taxon>Streptococcaceae</taxon>
        <taxon>Streptococcus</taxon>
    </lineage>
</organism>
<dbReference type="InterPro" id="IPR013783">
    <property type="entry name" value="Ig-like_fold"/>
</dbReference>
<evidence type="ECO:0000313" key="5">
    <source>
        <dbReference type="Proteomes" id="UP000471052"/>
    </source>
</evidence>
<evidence type="ECO:0000313" key="4">
    <source>
        <dbReference type="EMBL" id="MST53811.1"/>
    </source>
</evidence>
<dbReference type="Gene3D" id="2.60.40.740">
    <property type="match status" value="1"/>
</dbReference>
<feature type="transmembrane region" description="Helical" evidence="1">
    <location>
        <begin position="447"/>
        <end position="465"/>
    </location>
</feature>
<sequence length="472" mass="49989">MKAKSIFVKIISLLTVIFVTGTVVSAQNVDTSGGGSATITIENASQGKDYTLYKLFDATVGEKGEVAYTVPSGKTLGENDYFSVNSQGNVSAKENIDVSSEAFKTWAASFGSQVATATAENNKIVFTGLTYGYYYVQSSLGGTITVDSTTPNATLKDKNETKPIIPDDMDGGGKTIIVNGQTVTESSVKIGETVTYQIKFEATNHVTEGTGDNVTSKLITQYTVVDTPTNVAIDEDSVAVTVAGTTIENYTKSVDPDGVMTLTLPWANNDTSIYASPSEVVITYNATVTKDAQDGKANNKASIKYTTEDGENPIDPDEPEYPTLITTHSFTLTKMDGSDNQLTGATFKLYDAETGGNEIKVVKVGDGVYRVAEDGEDGVEIEAGSVTVKGLAADATYYLEETKAPEGYNILTERQAVTIKADDSAKAKVVNNAGTELPSTGSYGTTIFYVLGTVLVAGVLIYVVASRRVKKG</sequence>
<dbReference type="Proteomes" id="UP000471052">
    <property type="component" value="Unassembled WGS sequence"/>
</dbReference>
<proteinExistence type="predicted"/>
<dbReference type="InterPro" id="IPR048052">
    <property type="entry name" value="FM1-like"/>
</dbReference>
<dbReference type="EMBL" id="VUNP01000018">
    <property type="protein sequence ID" value="MST53811.1"/>
    <property type="molecule type" value="Genomic_DNA"/>
</dbReference>
<feature type="chain" id="PRO_5039613325" evidence="2">
    <location>
        <begin position="26"/>
        <end position="472"/>
    </location>
</feature>